<comment type="similarity">
    <text evidence="1">Belongs to the membrane fusion protein (MFP) (TC 8.A.1) family.</text>
</comment>
<evidence type="ECO:0000259" key="3">
    <source>
        <dbReference type="Pfam" id="PF25967"/>
    </source>
</evidence>
<reference evidence="5 6" key="1">
    <citation type="submission" date="2019-01" db="EMBL/GenBank/DDBJ databases">
        <title>Genome sequencing of strain FW10M-9.</title>
        <authorList>
            <person name="Heo J."/>
            <person name="Kim S.-J."/>
            <person name="Kim J.-S."/>
            <person name="Hong S.-B."/>
            <person name="Kwon S.-W."/>
        </authorList>
    </citation>
    <scope>NUCLEOTIDE SEQUENCE [LARGE SCALE GENOMIC DNA]</scope>
    <source>
        <strain evidence="5 6">FW10M-9</strain>
    </source>
</reference>
<name>A0A4V0YGM9_9MICO</name>
<feature type="compositionally biased region" description="Gly residues" evidence="2">
    <location>
        <begin position="337"/>
        <end position="346"/>
    </location>
</feature>
<dbReference type="GO" id="GO:1990281">
    <property type="term" value="C:efflux pump complex"/>
    <property type="evidence" value="ECO:0007669"/>
    <property type="project" value="TreeGrafter"/>
</dbReference>
<feature type="compositionally biased region" description="Gly residues" evidence="2">
    <location>
        <begin position="368"/>
        <end position="383"/>
    </location>
</feature>
<dbReference type="InterPro" id="IPR058627">
    <property type="entry name" value="MdtA-like_C"/>
</dbReference>
<gene>
    <name evidence="5" type="ORF">ET471_06865</name>
</gene>
<evidence type="ECO:0000256" key="2">
    <source>
        <dbReference type="SAM" id="MobiDB-lite"/>
    </source>
</evidence>
<dbReference type="Proteomes" id="UP000292118">
    <property type="component" value="Chromosome"/>
</dbReference>
<dbReference type="Pfam" id="PF25967">
    <property type="entry name" value="RND-MFP_C"/>
    <property type="match status" value="1"/>
</dbReference>
<dbReference type="Gene3D" id="2.40.420.20">
    <property type="match status" value="1"/>
</dbReference>
<dbReference type="GO" id="GO:0015562">
    <property type="term" value="F:efflux transmembrane transporter activity"/>
    <property type="evidence" value="ECO:0007669"/>
    <property type="project" value="TreeGrafter"/>
</dbReference>
<feature type="domain" description="Multidrug resistance protein MdtA-like C-terminal permuted SH3" evidence="3">
    <location>
        <begin position="271"/>
        <end position="326"/>
    </location>
</feature>
<protein>
    <submittedName>
        <fullName evidence="5">Efflux RND transporter periplasmic adaptor subunit</fullName>
    </submittedName>
</protein>
<dbReference type="EMBL" id="CP035493">
    <property type="protein sequence ID" value="QAY71771.1"/>
    <property type="molecule type" value="Genomic_DNA"/>
</dbReference>
<dbReference type="NCBIfam" id="TIGR01730">
    <property type="entry name" value="RND_mfp"/>
    <property type="match status" value="1"/>
</dbReference>
<evidence type="ECO:0000259" key="4">
    <source>
        <dbReference type="Pfam" id="PF25990"/>
    </source>
</evidence>
<keyword evidence="6" id="KW-1185">Reference proteome</keyword>
<evidence type="ECO:0000313" key="5">
    <source>
        <dbReference type="EMBL" id="QAY71771.1"/>
    </source>
</evidence>
<dbReference type="InterPro" id="IPR006143">
    <property type="entry name" value="RND_pump_MFP"/>
</dbReference>
<dbReference type="OrthoDB" id="5141338at2"/>
<dbReference type="PANTHER" id="PTHR30469">
    <property type="entry name" value="MULTIDRUG RESISTANCE PROTEIN MDTA"/>
    <property type="match status" value="1"/>
</dbReference>
<feature type="region of interest" description="Disordered" evidence="2">
    <location>
        <begin position="334"/>
        <end position="383"/>
    </location>
</feature>
<dbReference type="SUPFAM" id="SSF111369">
    <property type="entry name" value="HlyD-like secretion proteins"/>
    <property type="match status" value="1"/>
</dbReference>
<evidence type="ECO:0000313" key="6">
    <source>
        <dbReference type="Proteomes" id="UP000292118"/>
    </source>
</evidence>
<feature type="domain" description="YknX-like beta-barrel" evidence="4">
    <location>
        <begin position="191"/>
        <end position="264"/>
    </location>
</feature>
<evidence type="ECO:0000256" key="1">
    <source>
        <dbReference type="ARBA" id="ARBA00009477"/>
    </source>
</evidence>
<proteinExistence type="inferred from homology"/>
<dbReference type="InterPro" id="IPR058636">
    <property type="entry name" value="Beta-barrel_YknX"/>
</dbReference>
<dbReference type="Gene3D" id="2.40.30.170">
    <property type="match status" value="1"/>
</dbReference>
<dbReference type="KEGG" id="xya:ET471_06865"/>
<feature type="compositionally biased region" description="Low complexity" evidence="2">
    <location>
        <begin position="357"/>
        <end position="367"/>
    </location>
</feature>
<dbReference type="PANTHER" id="PTHR30469:SF33">
    <property type="entry name" value="SLR1207 PROTEIN"/>
    <property type="match status" value="1"/>
</dbReference>
<organism evidence="5 6">
    <name type="scientific">Xylanimonas protaetiae</name>
    <dbReference type="NCBI Taxonomy" id="2509457"/>
    <lineage>
        <taxon>Bacteria</taxon>
        <taxon>Bacillati</taxon>
        <taxon>Actinomycetota</taxon>
        <taxon>Actinomycetes</taxon>
        <taxon>Micrococcales</taxon>
        <taxon>Promicromonosporaceae</taxon>
        <taxon>Xylanimonas</taxon>
    </lineage>
</organism>
<sequence>MRGQTAASGGPEITSTKVTATVATSTFQKSVTGTGTLAPTVQDSLSFGASGTVTAVDVAVGDTVAAGQVLATIDTLQLDAAAAAAKATLATAQAQLASAQADDDGSDAADAQVASRQAAVDVAQASDDAAQADLADATLTATHAGLVTAVNVTVGDTVGGGSSGGIGGNGANAAADTSTAAFEIVGTDAWEVTVNVGENDVADIAAGNQVELTGDSLADTVFGTVTSVALLPTTSSGAVSYPVTIAVTGTPEGLHDGVSVTATIIYERRSDVLAVPSAAVTTADDGTTTVDVVGDDGATTPTTVTLGDRNGQDVEVTDGLSAGQTVQYTQTTISRAGGTGQRGQSGQGFQIPDGVRFPEGFTPPDGTGFPGGAVQGGTRGGGQ</sequence>
<accession>A0A4V0YGM9</accession>
<dbReference type="AlphaFoldDB" id="A0A4V0YGM9"/>
<dbReference type="Gene3D" id="2.40.50.100">
    <property type="match status" value="1"/>
</dbReference>
<dbReference type="Pfam" id="PF25990">
    <property type="entry name" value="Beta-barrel_YknX"/>
    <property type="match status" value="1"/>
</dbReference>